<evidence type="ECO:0000259" key="2">
    <source>
        <dbReference type="Pfam" id="PF26366"/>
    </source>
</evidence>
<dbReference type="InterPro" id="IPR058407">
    <property type="entry name" value="DUF8094"/>
</dbReference>
<reference evidence="3 4" key="1">
    <citation type="submission" date="2019-06" db="EMBL/GenBank/DDBJ databases">
        <title>Comparative genomics and metabolomics analyses of clavulanic acid producing Streptomyces species provides insight into specialized metabolism and evolution of beta-lactam biosynthetic gene clusters.</title>
        <authorList>
            <person name="Moore M.A."/>
            <person name="Cruz-Morales P."/>
            <person name="Barona Gomez F."/>
            <person name="Kapil T."/>
        </authorList>
    </citation>
    <scope>NUCLEOTIDE SEQUENCE [LARGE SCALE GENOMIC DNA]</scope>
    <source>
        <strain evidence="3 4">T-272</strain>
    </source>
</reference>
<evidence type="ECO:0000256" key="1">
    <source>
        <dbReference type="SAM" id="MobiDB-lite"/>
    </source>
</evidence>
<gene>
    <name evidence="3" type="ORF">FFZ77_01045</name>
</gene>
<sequence length="321" mass="34059">MATALALTAGGCVTVHGELAVVPSVTKAEAAKTLREFTAAYNAADKAHDPDLDAAHVTGALGAINQAGLTSRGVTYPEGNPQHSPLELTDAEFAIPKKAGWPRFFVADADSNRDRDDSAGDNRWLIVFLRTGPDDAWQAAYLTILFPQLIPELKTDEDGFAEPVALDSTALAHAPRDLGEKYASYLETGKPEVFEDGPHTSGWRDSRKKEATRPGRSKQYLDEPLNRDDYAPLALATEDGGALAFFTVRNFERETAAKGVRIAVHPDVKALLRGEVHSSLTKERVSSQAVVVPPAGGGSSSSSGKVAVLGRLTGLTSAKGA</sequence>
<dbReference type="Pfam" id="PF26366">
    <property type="entry name" value="DUF8094"/>
    <property type="match status" value="1"/>
</dbReference>
<dbReference type="RefSeq" id="WP_153480326.1">
    <property type="nucleotide sequence ID" value="NZ_VDEQ01000009.1"/>
</dbReference>
<evidence type="ECO:0000313" key="3">
    <source>
        <dbReference type="EMBL" id="MQS34255.1"/>
    </source>
</evidence>
<protein>
    <recommendedName>
        <fullName evidence="2">DUF8094 domain-containing protein</fullName>
    </recommendedName>
</protein>
<feature type="region of interest" description="Disordered" evidence="1">
    <location>
        <begin position="189"/>
        <end position="223"/>
    </location>
</feature>
<keyword evidence="4" id="KW-1185">Reference proteome</keyword>
<proteinExistence type="predicted"/>
<comment type="caution">
    <text evidence="3">The sequence shown here is derived from an EMBL/GenBank/DDBJ whole genome shotgun (WGS) entry which is preliminary data.</text>
</comment>
<dbReference type="EMBL" id="VDEQ01000009">
    <property type="protein sequence ID" value="MQS34255.1"/>
    <property type="molecule type" value="Genomic_DNA"/>
</dbReference>
<feature type="domain" description="DUF8094" evidence="2">
    <location>
        <begin position="21"/>
        <end position="320"/>
    </location>
</feature>
<dbReference type="Proteomes" id="UP000460558">
    <property type="component" value="Unassembled WGS sequence"/>
</dbReference>
<organism evidence="3 4">
    <name type="scientific">Streptomyces katsurahamanus</name>
    <dbReference type="NCBI Taxonomy" id="2577098"/>
    <lineage>
        <taxon>Bacteria</taxon>
        <taxon>Bacillati</taxon>
        <taxon>Actinomycetota</taxon>
        <taxon>Actinomycetes</taxon>
        <taxon>Kitasatosporales</taxon>
        <taxon>Streptomycetaceae</taxon>
        <taxon>Streptomyces</taxon>
    </lineage>
</organism>
<evidence type="ECO:0000313" key="4">
    <source>
        <dbReference type="Proteomes" id="UP000460558"/>
    </source>
</evidence>
<name>A0ABW9NLS9_9ACTN</name>
<accession>A0ABW9NLS9</accession>